<accession>A0A6C0LGQ6</accession>
<organism evidence="1">
    <name type="scientific">viral metagenome</name>
    <dbReference type="NCBI Taxonomy" id="1070528"/>
    <lineage>
        <taxon>unclassified sequences</taxon>
        <taxon>metagenomes</taxon>
        <taxon>organismal metagenomes</taxon>
    </lineage>
</organism>
<dbReference type="EMBL" id="MN740492">
    <property type="protein sequence ID" value="QHU29667.1"/>
    <property type="molecule type" value="Genomic_DNA"/>
</dbReference>
<sequence>MNNTPNDTRMKYDFGSYQEELTRSIYPGVYQLNSPYNDCTDCGITIPDDPYIRFQAYGQNTCTMKKAVDDSSELSGLNYKNSKCNKNAYVPNTYVSTGCRANVNKDARKCGIPTESCRLSNPPCTLKETGINRYDPLFWNPQDRALERFDRIGINYRMVAKDNHIPLIETPQDLDIFNPQKSEVISNEKNLNQWQDLNQKNKNYSPGYPYGEPNYLLSCKQTINSY</sequence>
<evidence type="ECO:0000313" key="1">
    <source>
        <dbReference type="EMBL" id="QHU29667.1"/>
    </source>
</evidence>
<protein>
    <submittedName>
        <fullName evidence="1">Uncharacterized protein</fullName>
    </submittedName>
</protein>
<reference evidence="1" key="1">
    <citation type="journal article" date="2020" name="Nature">
        <title>Giant virus diversity and host interactions through global metagenomics.</title>
        <authorList>
            <person name="Schulz F."/>
            <person name="Roux S."/>
            <person name="Paez-Espino D."/>
            <person name="Jungbluth S."/>
            <person name="Walsh D.A."/>
            <person name="Denef V.J."/>
            <person name="McMahon K.D."/>
            <person name="Konstantinidis K.T."/>
            <person name="Eloe-Fadrosh E.A."/>
            <person name="Kyrpides N.C."/>
            <person name="Woyke T."/>
        </authorList>
    </citation>
    <scope>NUCLEOTIDE SEQUENCE</scope>
    <source>
        <strain evidence="1">GVMAG-M-3300027804-48</strain>
    </source>
</reference>
<name>A0A6C0LGQ6_9ZZZZ</name>
<proteinExistence type="predicted"/>
<dbReference type="AlphaFoldDB" id="A0A6C0LGQ6"/>